<dbReference type="Pfam" id="PF20797">
    <property type="entry name" value="HepT-like_2"/>
    <property type="match status" value="1"/>
</dbReference>
<feature type="domain" description="HepT-like" evidence="1">
    <location>
        <begin position="15"/>
        <end position="91"/>
    </location>
</feature>
<gene>
    <name evidence="2" type="ORF">HY730_09485</name>
</gene>
<name>A0A933GMD6_UNCTE</name>
<dbReference type="AlphaFoldDB" id="A0A933GMD6"/>
<reference evidence="2" key="1">
    <citation type="submission" date="2020-07" db="EMBL/GenBank/DDBJ databases">
        <title>Huge and variable diversity of episymbiotic CPR bacteria and DPANN archaea in groundwater ecosystems.</title>
        <authorList>
            <person name="He C.Y."/>
            <person name="Keren R."/>
            <person name="Whittaker M."/>
            <person name="Farag I.F."/>
            <person name="Doudna J."/>
            <person name="Cate J.H.D."/>
            <person name="Banfield J.F."/>
        </authorList>
    </citation>
    <scope>NUCLEOTIDE SEQUENCE</scope>
    <source>
        <strain evidence="2">NC_groundwater_1482_Ag_S-0.65um_47_24</strain>
    </source>
</reference>
<protein>
    <recommendedName>
        <fullName evidence="1">HepT-like domain-containing protein</fullName>
    </recommendedName>
</protein>
<accession>A0A933GMD6</accession>
<dbReference type="EMBL" id="JACQWF010000412">
    <property type="protein sequence ID" value="MBI4596587.1"/>
    <property type="molecule type" value="Genomic_DNA"/>
</dbReference>
<evidence type="ECO:0000313" key="3">
    <source>
        <dbReference type="Proteomes" id="UP000772181"/>
    </source>
</evidence>
<dbReference type="InterPro" id="IPR048769">
    <property type="entry name" value="HepT-like_dom"/>
</dbReference>
<proteinExistence type="predicted"/>
<dbReference type="Proteomes" id="UP000772181">
    <property type="component" value="Unassembled WGS sequence"/>
</dbReference>
<evidence type="ECO:0000313" key="2">
    <source>
        <dbReference type="EMBL" id="MBI4596587.1"/>
    </source>
</evidence>
<sequence length="91" mass="10349">MEGIALDKNIMTRRAIGSILQDSYNCCERTIRMIAQEVNGVFPAGLDWPKQLLNKMTYGIEGLRPAVISEELASQLEEYLSSRHLFRNIYG</sequence>
<comment type="caution">
    <text evidence="2">The sequence shown here is derived from an EMBL/GenBank/DDBJ whole genome shotgun (WGS) entry which is preliminary data.</text>
</comment>
<evidence type="ECO:0000259" key="1">
    <source>
        <dbReference type="Pfam" id="PF20797"/>
    </source>
</evidence>
<organism evidence="2 3">
    <name type="scientific">Tectimicrobiota bacterium</name>
    <dbReference type="NCBI Taxonomy" id="2528274"/>
    <lineage>
        <taxon>Bacteria</taxon>
        <taxon>Pseudomonadati</taxon>
        <taxon>Nitrospinota/Tectimicrobiota group</taxon>
        <taxon>Candidatus Tectimicrobiota</taxon>
    </lineage>
</organism>